<dbReference type="EMBL" id="JASJOU010000017">
    <property type="protein sequence ID" value="MDJ1505671.1"/>
    <property type="molecule type" value="Genomic_DNA"/>
</dbReference>
<dbReference type="AlphaFoldDB" id="A0AAE3R8L7"/>
<protein>
    <recommendedName>
        <fullName evidence="1">CBS domain-containing protein</fullName>
    </recommendedName>
</protein>
<dbReference type="RefSeq" id="WP_336620948.1">
    <property type="nucleotide sequence ID" value="NZ_JASJOU010000017.1"/>
</dbReference>
<evidence type="ECO:0000259" key="1">
    <source>
        <dbReference type="Pfam" id="PF00571"/>
    </source>
</evidence>
<dbReference type="Proteomes" id="UP001232063">
    <property type="component" value="Unassembled WGS sequence"/>
</dbReference>
<sequence length="61" mass="7396">MHKCLYQTNVFLPVVERDTKELLGVITEWDILKRFIEDKHIHQHISIRNKALRLFRKKQPA</sequence>
<organism evidence="2 3">
    <name type="scientific">Xanthocytophaga agilis</name>
    <dbReference type="NCBI Taxonomy" id="3048010"/>
    <lineage>
        <taxon>Bacteria</taxon>
        <taxon>Pseudomonadati</taxon>
        <taxon>Bacteroidota</taxon>
        <taxon>Cytophagia</taxon>
        <taxon>Cytophagales</taxon>
        <taxon>Rhodocytophagaceae</taxon>
        <taxon>Xanthocytophaga</taxon>
    </lineage>
</organism>
<dbReference type="InterPro" id="IPR046342">
    <property type="entry name" value="CBS_dom_sf"/>
</dbReference>
<gene>
    <name evidence="2" type="ORF">QNI22_33755</name>
</gene>
<feature type="domain" description="CBS" evidence="1">
    <location>
        <begin position="5"/>
        <end position="35"/>
    </location>
</feature>
<proteinExistence type="predicted"/>
<dbReference type="SUPFAM" id="SSF54631">
    <property type="entry name" value="CBS-domain pair"/>
    <property type="match status" value="1"/>
</dbReference>
<name>A0AAE3R8L7_9BACT</name>
<dbReference type="InterPro" id="IPR000644">
    <property type="entry name" value="CBS_dom"/>
</dbReference>
<evidence type="ECO:0000313" key="2">
    <source>
        <dbReference type="EMBL" id="MDJ1505671.1"/>
    </source>
</evidence>
<dbReference type="Pfam" id="PF00571">
    <property type="entry name" value="CBS"/>
    <property type="match status" value="1"/>
</dbReference>
<evidence type="ECO:0000313" key="3">
    <source>
        <dbReference type="Proteomes" id="UP001232063"/>
    </source>
</evidence>
<keyword evidence="3" id="KW-1185">Reference proteome</keyword>
<comment type="caution">
    <text evidence="2">The sequence shown here is derived from an EMBL/GenBank/DDBJ whole genome shotgun (WGS) entry which is preliminary data.</text>
</comment>
<accession>A0AAE3R8L7</accession>
<reference evidence="2" key="1">
    <citation type="submission" date="2023-05" db="EMBL/GenBank/DDBJ databases">
        <authorList>
            <person name="Zhang X."/>
        </authorList>
    </citation>
    <scope>NUCLEOTIDE SEQUENCE</scope>
    <source>
        <strain evidence="2">BD1B2-1</strain>
    </source>
</reference>